<accession>A0ACC1HQ43</accession>
<reference evidence="1" key="1">
    <citation type="submission" date="2022-06" db="EMBL/GenBank/DDBJ databases">
        <title>Phylogenomic reconstructions and comparative analyses of Kickxellomycotina fungi.</title>
        <authorList>
            <person name="Reynolds N.K."/>
            <person name="Stajich J.E."/>
            <person name="Barry K."/>
            <person name="Grigoriev I.V."/>
            <person name="Crous P."/>
            <person name="Smith M.E."/>
        </authorList>
    </citation>
    <scope>NUCLEOTIDE SEQUENCE</scope>
    <source>
        <strain evidence="1">RSA 2271</strain>
    </source>
</reference>
<evidence type="ECO:0000313" key="1">
    <source>
        <dbReference type="EMBL" id="KAJ1677367.1"/>
    </source>
</evidence>
<evidence type="ECO:0000313" key="2">
    <source>
        <dbReference type="Proteomes" id="UP001145114"/>
    </source>
</evidence>
<keyword evidence="2" id="KW-1185">Reference proteome</keyword>
<organism evidence="1 2">
    <name type="scientific">Spiromyces aspiralis</name>
    <dbReference type="NCBI Taxonomy" id="68401"/>
    <lineage>
        <taxon>Eukaryota</taxon>
        <taxon>Fungi</taxon>
        <taxon>Fungi incertae sedis</taxon>
        <taxon>Zoopagomycota</taxon>
        <taxon>Kickxellomycotina</taxon>
        <taxon>Kickxellomycetes</taxon>
        <taxon>Kickxellales</taxon>
        <taxon>Kickxellaceae</taxon>
        <taxon>Spiromyces</taxon>
    </lineage>
</organism>
<proteinExistence type="predicted"/>
<sequence>MPIDALKRRIQGSAAAADRMPRFYVLGAGAVGKLYAAHLRREGHDVTLLLRTPQRRDEFINWARLSIKITEVYRQQLNAQPSLCCSGSDVPAGIEPWVARGIEAEVTDRGYKQGQQSSPSSRDAASSDQPQIERLLVTTKAYDTKNALSLIWHRLGSDSVIVLLGNGMGVAEEVLDYARRATSGIMHKAPSILLATTYLGCMSGSNGSFHSLHTGLGPTYIASEALPGTPPLPHKHVESTLGQLTRLPLDVRVVPLSEIRYLMARKLAVNA</sequence>
<dbReference type="EMBL" id="JAMZIH010002563">
    <property type="protein sequence ID" value="KAJ1677367.1"/>
    <property type="molecule type" value="Genomic_DNA"/>
</dbReference>
<protein>
    <submittedName>
        <fullName evidence="1">2-dehydropantoate 2-reductase (Ketopantoate reductase) (KPA reductase) (KPR)</fullName>
    </submittedName>
</protein>
<comment type="caution">
    <text evidence="1">The sequence shown here is derived from an EMBL/GenBank/DDBJ whole genome shotgun (WGS) entry which is preliminary data.</text>
</comment>
<name>A0ACC1HQ43_9FUNG</name>
<dbReference type="Proteomes" id="UP001145114">
    <property type="component" value="Unassembled WGS sequence"/>
</dbReference>
<gene>
    <name evidence="1" type="primary">PAN5_1</name>
    <name evidence="1" type="ORF">EV182_006321</name>
</gene>
<feature type="non-terminal residue" evidence="1">
    <location>
        <position position="271"/>
    </location>
</feature>